<name>A0A8J5QTV4_9HYME</name>
<reference evidence="1" key="1">
    <citation type="submission" date="2020-03" db="EMBL/GenBank/DDBJ databases">
        <authorList>
            <person name="Chebbi M.A."/>
            <person name="Drezen J.M."/>
        </authorList>
    </citation>
    <scope>NUCLEOTIDE SEQUENCE</scope>
    <source>
        <tissue evidence="1">Whole body</tissue>
    </source>
</reference>
<dbReference type="AlphaFoldDB" id="A0A8J5QTV4"/>
<accession>A0A8J5QTV4</accession>
<gene>
    <name evidence="1" type="ORF">G9C98_006828</name>
</gene>
<comment type="caution">
    <text evidence="1">The sequence shown here is derived from an EMBL/GenBank/DDBJ whole genome shotgun (WGS) entry which is preliminary data.</text>
</comment>
<evidence type="ECO:0000313" key="1">
    <source>
        <dbReference type="EMBL" id="KAG8035382.1"/>
    </source>
</evidence>
<reference evidence="1" key="2">
    <citation type="submission" date="2021-04" db="EMBL/GenBank/DDBJ databases">
        <title>Genome-wide patterns of bracovirus chromosomal integration into multiple host tissues during parasitism.</title>
        <authorList>
            <person name="Chebbi M.A.C."/>
        </authorList>
    </citation>
    <scope>NUCLEOTIDE SEQUENCE</scope>
    <source>
        <tissue evidence="1">Whole body</tissue>
    </source>
</reference>
<organism evidence="1 2">
    <name type="scientific">Cotesia typhae</name>
    <dbReference type="NCBI Taxonomy" id="2053667"/>
    <lineage>
        <taxon>Eukaryota</taxon>
        <taxon>Metazoa</taxon>
        <taxon>Ecdysozoa</taxon>
        <taxon>Arthropoda</taxon>
        <taxon>Hexapoda</taxon>
        <taxon>Insecta</taxon>
        <taxon>Pterygota</taxon>
        <taxon>Neoptera</taxon>
        <taxon>Endopterygota</taxon>
        <taxon>Hymenoptera</taxon>
        <taxon>Apocrita</taxon>
        <taxon>Ichneumonoidea</taxon>
        <taxon>Braconidae</taxon>
        <taxon>Microgastrinae</taxon>
        <taxon>Cotesia</taxon>
    </lineage>
</organism>
<evidence type="ECO:0000313" key="2">
    <source>
        <dbReference type="Proteomes" id="UP000729913"/>
    </source>
</evidence>
<dbReference type="Proteomes" id="UP000729913">
    <property type="component" value="Unassembled WGS sequence"/>
</dbReference>
<proteinExistence type="predicted"/>
<keyword evidence="2" id="KW-1185">Reference proteome</keyword>
<dbReference type="EMBL" id="JAAOIC020000060">
    <property type="protein sequence ID" value="KAG8035382.1"/>
    <property type="molecule type" value="Genomic_DNA"/>
</dbReference>
<protein>
    <submittedName>
        <fullName evidence="1">Uncharacterized protein</fullName>
    </submittedName>
</protein>
<sequence length="76" mass="8892">MVDRNYLSASKTAETTRQDWPKIKQGTSKLYILYLIIINNRETHLVLTSRVPDTDLDSQSLFKLVHQRMESDRNPT</sequence>